<name>A0A3B0RFT8_9ZZZZ</name>
<feature type="non-terminal residue" evidence="1">
    <location>
        <position position="1"/>
    </location>
</feature>
<dbReference type="AlphaFoldDB" id="A0A3B0RFT8"/>
<proteinExistence type="predicted"/>
<gene>
    <name evidence="1" type="ORF">MNBD_ALPHA05-1636</name>
</gene>
<sequence>GGSPLPPASFEPPFSETARYFNMRWGGMLYQPGDAVIDAGAAKEFANRIAGGVSEGAVRAA</sequence>
<evidence type="ECO:0000313" key="1">
    <source>
        <dbReference type="EMBL" id="VAV91820.1"/>
    </source>
</evidence>
<accession>A0A3B0RFT8</accession>
<protein>
    <submittedName>
        <fullName evidence="1">Uncharacterized protein</fullName>
    </submittedName>
</protein>
<organism evidence="1">
    <name type="scientific">hydrothermal vent metagenome</name>
    <dbReference type="NCBI Taxonomy" id="652676"/>
    <lineage>
        <taxon>unclassified sequences</taxon>
        <taxon>metagenomes</taxon>
        <taxon>ecological metagenomes</taxon>
    </lineage>
</organism>
<reference evidence="1" key="1">
    <citation type="submission" date="2018-06" db="EMBL/GenBank/DDBJ databases">
        <authorList>
            <person name="Zhirakovskaya E."/>
        </authorList>
    </citation>
    <scope>NUCLEOTIDE SEQUENCE</scope>
</reference>
<dbReference type="EMBL" id="UOEH01000072">
    <property type="protein sequence ID" value="VAV91820.1"/>
    <property type="molecule type" value="Genomic_DNA"/>
</dbReference>